<evidence type="ECO:0000313" key="3">
    <source>
        <dbReference type="EMBL" id="NKX45866.1"/>
    </source>
</evidence>
<comment type="caution">
    <text evidence="3">The sequence shown here is derived from an EMBL/GenBank/DDBJ whole genome shotgun (WGS) entry which is preliminary data.</text>
</comment>
<keyword evidence="4" id="KW-1185">Reference proteome</keyword>
<evidence type="ECO:0000313" key="4">
    <source>
        <dbReference type="Proteomes" id="UP000526408"/>
    </source>
</evidence>
<sequence>MRRGITWAGGLVAGLWPLLAAAQGACPQGIAHDGVWLEFSDRSVLTRVLQDGRVAETEFAYEGGTIYSYITLPIGLVVESWGLVDGRVPAGEGETVTYTGTPAQVPAPVAGARFDGLETSRFSDGSEVRYTVNVVVGTAQPVSIGGCPYTGLPVNVTRIDTAGGPMMMDSMLHLAELGVTIYLGFSDSGQPPVPDMPSSISLTPPRAAGGTVPPPLPPAGGGAETK</sequence>
<dbReference type="Proteomes" id="UP000526408">
    <property type="component" value="Unassembled WGS sequence"/>
</dbReference>
<gene>
    <name evidence="3" type="ORF">HCU73_14820</name>
</gene>
<organism evidence="3 4">
    <name type="scientific">Roseicyclus persicicus</name>
    <dbReference type="NCBI Taxonomy" id="2650661"/>
    <lineage>
        <taxon>Bacteria</taxon>
        <taxon>Pseudomonadati</taxon>
        <taxon>Pseudomonadota</taxon>
        <taxon>Alphaproteobacteria</taxon>
        <taxon>Rhodobacterales</taxon>
        <taxon>Roseobacteraceae</taxon>
        <taxon>Roseicyclus</taxon>
    </lineage>
</organism>
<dbReference type="RefSeq" id="WP_168624243.1">
    <property type="nucleotide sequence ID" value="NZ_JAAZQQ010000005.1"/>
</dbReference>
<feature type="chain" id="PRO_5030866820" evidence="2">
    <location>
        <begin position="23"/>
        <end position="226"/>
    </location>
</feature>
<proteinExistence type="predicted"/>
<feature type="signal peptide" evidence="2">
    <location>
        <begin position="1"/>
        <end position="22"/>
    </location>
</feature>
<protein>
    <submittedName>
        <fullName evidence="3">Uncharacterized protein</fullName>
    </submittedName>
</protein>
<evidence type="ECO:0000256" key="2">
    <source>
        <dbReference type="SAM" id="SignalP"/>
    </source>
</evidence>
<dbReference type="AlphaFoldDB" id="A0A7X6H2V8"/>
<feature type="region of interest" description="Disordered" evidence="1">
    <location>
        <begin position="190"/>
        <end position="226"/>
    </location>
</feature>
<keyword evidence="2" id="KW-0732">Signal</keyword>
<reference evidence="3 4" key="1">
    <citation type="submission" date="2020-04" db="EMBL/GenBank/DDBJ databases">
        <authorList>
            <person name="Yoon J."/>
        </authorList>
    </citation>
    <scope>NUCLEOTIDE SEQUENCE [LARGE SCALE GENOMIC DNA]</scope>
    <source>
        <strain evidence="3 4">KMU-115</strain>
    </source>
</reference>
<dbReference type="EMBL" id="JAAZQQ010000005">
    <property type="protein sequence ID" value="NKX45866.1"/>
    <property type="molecule type" value="Genomic_DNA"/>
</dbReference>
<name>A0A7X6H2V8_9RHOB</name>
<evidence type="ECO:0000256" key="1">
    <source>
        <dbReference type="SAM" id="MobiDB-lite"/>
    </source>
</evidence>
<accession>A0A7X6H2V8</accession>